<reference evidence="3 4" key="1">
    <citation type="journal article" date="2019" name="Appl. Microbiol. Biotechnol.">
        <title>Uncovering carbohydrate metabolism through a genotype-phenotype association study of 56 lactic acid bacteria genomes.</title>
        <authorList>
            <person name="Buron-Moles G."/>
            <person name="Chailyan A."/>
            <person name="Dolejs I."/>
            <person name="Forster J."/>
            <person name="Miks M.H."/>
        </authorList>
    </citation>
    <scope>NUCLEOTIDE SEQUENCE [LARGE SCALE GENOMIC DNA]</scope>
    <source>
        <strain evidence="3 4">ATCC 49373</strain>
    </source>
</reference>
<dbReference type="InterPro" id="IPR006680">
    <property type="entry name" value="Amidohydro-rel"/>
</dbReference>
<dbReference type="GO" id="GO:0005737">
    <property type="term" value="C:cytoplasm"/>
    <property type="evidence" value="ECO:0007669"/>
    <property type="project" value="TreeGrafter"/>
</dbReference>
<dbReference type="InterPro" id="IPR032466">
    <property type="entry name" value="Metal_Hydrolase"/>
</dbReference>
<accession>A0A4R5NDZ8</accession>
<protein>
    <recommendedName>
        <fullName evidence="2">Amidohydrolase-related domain-containing protein</fullName>
    </recommendedName>
</protein>
<dbReference type="PANTHER" id="PTHR21240:SF28">
    <property type="entry name" value="ISO-OROTATE DECARBOXYLASE (EUROFUNG)"/>
    <property type="match status" value="1"/>
</dbReference>
<evidence type="ECO:0000256" key="1">
    <source>
        <dbReference type="ARBA" id="ARBA00023239"/>
    </source>
</evidence>
<dbReference type="InterPro" id="IPR032465">
    <property type="entry name" value="ACMSD"/>
</dbReference>
<dbReference type="RefSeq" id="WP_010619504.1">
    <property type="nucleotide sequence ID" value="NZ_CP042371.1"/>
</dbReference>
<sequence length="300" mass="33822">MIDVFAHVLAPKFLKKMLEVAPDALEKNSWMKNPLLTDLSKRIATMETDQQQIISMVNLNPEDFTGVEESVNLCRQANDELESIVKTYPNQFPAFVAMLPMNDIQAALKLIDQQVVDNPLAAGVQLFTRAMQKPIASEEFEPIFAKMVQIGKPIWLHPVFDERKLDNNLTFGWEYEQTLAMNDIVNKGYFDRFPGLKIIVHHAGAMVPYFAQRIYHIQGQEKYQVFKKFYVDTALLGNSGALALAVSFFGIDHVLFGTDTPLGIAPDGPTEVIKQAILAMNLSEAEKNQIFSGNWQQLKS</sequence>
<feature type="domain" description="Amidohydrolase-related" evidence="2">
    <location>
        <begin position="52"/>
        <end position="294"/>
    </location>
</feature>
<dbReference type="PANTHER" id="PTHR21240">
    <property type="entry name" value="2-AMINO-3-CARBOXYLMUCONATE-6-SEMIALDEHYDE DECARBOXYLASE"/>
    <property type="match status" value="1"/>
</dbReference>
<proteinExistence type="predicted"/>
<evidence type="ECO:0000313" key="3">
    <source>
        <dbReference type="EMBL" id="TDG71163.1"/>
    </source>
</evidence>
<name>A0A4R5NDZ8_9LACO</name>
<dbReference type="EMBL" id="PUFO01000107">
    <property type="protein sequence ID" value="TDG71163.1"/>
    <property type="molecule type" value="Genomic_DNA"/>
</dbReference>
<organism evidence="3 4">
    <name type="scientific">Secundilactobacillus malefermentans</name>
    <dbReference type="NCBI Taxonomy" id="176292"/>
    <lineage>
        <taxon>Bacteria</taxon>
        <taxon>Bacillati</taxon>
        <taxon>Bacillota</taxon>
        <taxon>Bacilli</taxon>
        <taxon>Lactobacillales</taxon>
        <taxon>Lactobacillaceae</taxon>
        <taxon>Secundilactobacillus</taxon>
    </lineage>
</organism>
<dbReference type="GO" id="GO:0016787">
    <property type="term" value="F:hydrolase activity"/>
    <property type="evidence" value="ECO:0007669"/>
    <property type="project" value="InterPro"/>
</dbReference>
<dbReference type="GO" id="GO:0019748">
    <property type="term" value="P:secondary metabolic process"/>
    <property type="evidence" value="ECO:0007669"/>
    <property type="project" value="TreeGrafter"/>
</dbReference>
<keyword evidence="4" id="KW-1185">Reference proteome</keyword>
<gene>
    <name evidence="3" type="ORF">C5L31_001850</name>
</gene>
<dbReference type="GO" id="GO:0016831">
    <property type="term" value="F:carboxy-lyase activity"/>
    <property type="evidence" value="ECO:0007669"/>
    <property type="project" value="InterPro"/>
</dbReference>
<dbReference type="Gene3D" id="3.20.20.140">
    <property type="entry name" value="Metal-dependent hydrolases"/>
    <property type="match status" value="1"/>
</dbReference>
<dbReference type="Proteomes" id="UP000294854">
    <property type="component" value="Unassembled WGS sequence"/>
</dbReference>
<dbReference type="STRING" id="1122149.FD44_GL000475"/>
<dbReference type="SUPFAM" id="SSF51556">
    <property type="entry name" value="Metallo-dependent hydrolases"/>
    <property type="match status" value="1"/>
</dbReference>
<keyword evidence="1" id="KW-0456">Lyase</keyword>
<dbReference type="Pfam" id="PF04909">
    <property type="entry name" value="Amidohydro_2"/>
    <property type="match status" value="1"/>
</dbReference>
<evidence type="ECO:0000313" key="4">
    <source>
        <dbReference type="Proteomes" id="UP000294854"/>
    </source>
</evidence>
<evidence type="ECO:0000259" key="2">
    <source>
        <dbReference type="Pfam" id="PF04909"/>
    </source>
</evidence>
<dbReference type="OrthoDB" id="9777673at2"/>
<comment type="caution">
    <text evidence="3">The sequence shown here is derived from an EMBL/GenBank/DDBJ whole genome shotgun (WGS) entry which is preliminary data.</text>
</comment>
<dbReference type="AlphaFoldDB" id="A0A4R5NDZ8"/>